<sequence>MPNGGPRLVLKPVLKSKAEQGVDPTTEPELTSRIEGCALVFTAGHFRGTSPASAATPAFEDTTNKEL</sequence>
<name>A0A4C1U6G1_EUMVA</name>
<dbReference type="Proteomes" id="UP000299102">
    <property type="component" value="Unassembled WGS sequence"/>
</dbReference>
<evidence type="ECO:0000313" key="1">
    <source>
        <dbReference type="EMBL" id="GBP21963.1"/>
    </source>
</evidence>
<proteinExistence type="predicted"/>
<gene>
    <name evidence="1" type="ORF">EVAR_7180_1</name>
</gene>
<protein>
    <submittedName>
        <fullName evidence="1">Uncharacterized protein</fullName>
    </submittedName>
</protein>
<keyword evidence="2" id="KW-1185">Reference proteome</keyword>
<comment type="caution">
    <text evidence="1">The sequence shown here is derived from an EMBL/GenBank/DDBJ whole genome shotgun (WGS) entry which is preliminary data.</text>
</comment>
<reference evidence="1 2" key="1">
    <citation type="journal article" date="2019" name="Commun. Biol.">
        <title>The bagworm genome reveals a unique fibroin gene that provides high tensile strength.</title>
        <authorList>
            <person name="Kono N."/>
            <person name="Nakamura H."/>
            <person name="Ohtoshi R."/>
            <person name="Tomita M."/>
            <person name="Numata K."/>
            <person name="Arakawa K."/>
        </authorList>
    </citation>
    <scope>NUCLEOTIDE SEQUENCE [LARGE SCALE GENOMIC DNA]</scope>
</reference>
<evidence type="ECO:0000313" key="2">
    <source>
        <dbReference type="Proteomes" id="UP000299102"/>
    </source>
</evidence>
<dbReference type="AlphaFoldDB" id="A0A4C1U6G1"/>
<accession>A0A4C1U6G1</accession>
<dbReference type="EMBL" id="BGZK01000134">
    <property type="protein sequence ID" value="GBP21963.1"/>
    <property type="molecule type" value="Genomic_DNA"/>
</dbReference>
<organism evidence="1 2">
    <name type="scientific">Eumeta variegata</name>
    <name type="common">Bagworm moth</name>
    <name type="synonym">Eumeta japonica</name>
    <dbReference type="NCBI Taxonomy" id="151549"/>
    <lineage>
        <taxon>Eukaryota</taxon>
        <taxon>Metazoa</taxon>
        <taxon>Ecdysozoa</taxon>
        <taxon>Arthropoda</taxon>
        <taxon>Hexapoda</taxon>
        <taxon>Insecta</taxon>
        <taxon>Pterygota</taxon>
        <taxon>Neoptera</taxon>
        <taxon>Endopterygota</taxon>
        <taxon>Lepidoptera</taxon>
        <taxon>Glossata</taxon>
        <taxon>Ditrysia</taxon>
        <taxon>Tineoidea</taxon>
        <taxon>Psychidae</taxon>
        <taxon>Oiketicinae</taxon>
        <taxon>Eumeta</taxon>
    </lineage>
</organism>